<evidence type="ECO:0000313" key="4">
    <source>
        <dbReference type="Proteomes" id="UP000091969"/>
    </source>
</evidence>
<dbReference type="PANTHER" id="PTHR44196:SF1">
    <property type="entry name" value="DEHYDROGENASE_REDUCTASE SDR FAMILY MEMBER 7B"/>
    <property type="match status" value="1"/>
</dbReference>
<dbReference type="EMBL" id="LZDH01000065">
    <property type="protein sequence ID" value="OBS29839.1"/>
    <property type="molecule type" value="Genomic_DNA"/>
</dbReference>
<keyword evidence="2" id="KW-0560">Oxidoreductase</keyword>
<dbReference type="SUPFAM" id="SSF51735">
    <property type="entry name" value="NAD(P)-binding Rossmann-fold domains"/>
    <property type="match status" value="1"/>
</dbReference>
<comment type="similarity">
    <text evidence="1">Belongs to the short-chain dehydrogenases/reductases (SDR) family.</text>
</comment>
<proteinExistence type="inferred from homology"/>
<dbReference type="InterPro" id="IPR002347">
    <property type="entry name" value="SDR_fam"/>
</dbReference>
<evidence type="ECO:0000256" key="2">
    <source>
        <dbReference type="ARBA" id="ARBA00023002"/>
    </source>
</evidence>
<evidence type="ECO:0000313" key="3">
    <source>
        <dbReference type="EMBL" id="OBS29839.1"/>
    </source>
</evidence>
<dbReference type="STRING" id="1101373.A9O67_08375"/>
<sequence>MSLNPPLRDWAGRRVWIVGASSGIGRAVAEALHARGATVLVSARQAGALQAFADAAPGRYALPLDVTDRAAVERAAANAFAGGPLDLVLFCAGHYRPQRATAIDTDELLRHQRVNVEGALHWVGACVPHLLAQGSGHLSLVGSVAGYRGLPQALAYGPTKAALAHLADGLFLDLRPRGIGVSLISPGFVATPLTAQNTFRMPALITPEQAADAILRGWARGAFEIHFPRRFTVWLRALRCLPDRWYFALVHRATGL</sequence>
<dbReference type="InterPro" id="IPR036291">
    <property type="entry name" value="NAD(P)-bd_dom_sf"/>
</dbReference>
<dbReference type="Proteomes" id="UP000091969">
    <property type="component" value="Unassembled WGS sequence"/>
</dbReference>
<gene>
    <name evidence="3" type="ORF">A9O67_08375</name>
</gene>
<dbReference type="GO" id="GO:0016491">
    <property type="term" value="F:oxidoreductase activity"/>
    <property type="evidence" value="ECO:0007669"/>
    <property type="project" value="UniProtKB-KW"/>
</dbReference>
<protein>
    <submittedName>
        <fullName evidence="3">Short-chain dehydrogenase</fullName>
    </submittedName>
</protein>
<dbReference type="OrthoDB" id="335726at2"/>
<accession>A0A1A6DST9</accession>
<dbReference type="PANTHER" id="PTHR44196">
    <property type="entry name" value="DEHYDROGENASE/REDUCTASE SDR FAMILY MEMBER 7B"/>
    <property type="match status" value="1"/>
</dbReference>
<organism evidence="3 4">
    <name type="scientific">Tepidimonas fonticaldi</name>
    <dbReference type="NCBI Taxonomy" id="1101373"/>
    <lineage>
        <taxon>Bacteria</taxon>
        <taxon>Pseudomonadati</taxon>
        <taxon>Pseudomonadota</taxon>
        <taxon>Betaproteobacteria</taxon>
        <taxon>Burkholderiales</taxon>
        <taxon>Tepidimonas</taxon>
    </lineage>
</organism>
<dbReference type="Pfam" id="PF00106">
    <property type="entry name" value="adh_short"/>
    <property type="match status" value="1"/>
</dbReference>
<dbReference type="GO" id="GO:0016020">
    <property type="term" value="C:membrane"/>
    <property type="evidence" value="ECO:0007669"/>
    <property type="project" value="TreeGrafter"/>
</dbReference>
<evidence type="ECO:0000256" key="1">
    <source>
        <dbReference type="ARBA" id="ARBA00006484"/>
    </source>
</evidence>
<reference evidence="3 4" key="1">
    <citation type="submission" date="2016-06" db="EMBL/GenBank/DDBJ databases">
        <title>Genome sequence of Tepidimonas fonticaldi PL17.</title>
        <authorList>
            <person name="Pinnaka A.K."/>
        </authorList>
    </citation>
    <scope>NUCLEOTIDE SEQUENCE [LARGE SCALE GENOMIC DNA]</scope>
    <source>
        <strain evidence="3 4">PL17</strain>
    </source>
</reference>
<dbReference type="RefSeq" id="WP_068610092.1">
    <property type="nucleotide sequence ID" value="NZ_LZDH01000065.1"/>
</dbReference>
<dbReference type="AlphaFoldDB" id="A0A1A6DST9"/>
<comment type="caution">
    <text evidence="3">The sequence shown here is derived from an EMBL/GenBank/DDBJ whole genome shotgun (WGS) entry which is preliminary data.</text>
</comment>
<dbReference type="Gene3D" id="3.40.50.720">
    <property type="entry name" value="NAD(P)-binding Rossmann-like Domain"/>
    <property type="match status" value="1"/>
</dbReference>
<keyword evidence="4" id="KW-1185">Reference proteome</keyword>
<name>A0A1A6DST9_9BURK</name>
<dbReference type="PRINTS" id="PR00081">
    <property type="entry name" value="GDHRDH"/>
</dbReference>